<dbReference type="SUPFAM" id="SSF68906">
    <property type="entry name" value="SAP domain"/>
    <property type="match status" value="1"/>
</dbReference>
<dbReference type="Gene3D" id="1.10.720.30">
    <property type="entry name" value="SAP domain"/>
    <property type="match status" value="1"/>
</dbReference>
<dbReference type="InterPro" id="IPR050553">
    <property type="entry name" value="Thioredoxin_ResA/DsbE_sf"/>
</dbReference>
<dbReference type="GeneID" id="27686655"/>
<dbReference type="VEuPathDB" id="FungiDB:SPPG_03113"/>
<dbReference type="STRING" id="645134.A0A0L0HKE6"/>
<dbReference type="GO" id="GO:0017004">
    <property type="term" value="P:cytochrome complex assembly"/>
    <property type="evidence" value="ECO:0007669"/>
    <property type="project" value="UniProtKB-KW"/>
</dbReference>
<comment type="similarity">
    <text evidence="2">Belongs to the peroxiredoxin family. Prx5 subfamily.</text>
</comment>
<dbReference type="InterPro" id="IPR013740">
    <property type="entry name" value="Redoxin"/>
</dbReference>
<dbReference type="Proteomes" id="UP000053201">
    <property type="component" value="Unassembled WGS sequence"/>
</dbReference>
<comment type="subcellular location">
    <subcellularLocation>
        <location evidence="1">Cell envelope</location>
    </subcellularLocation>
</comment>
<dbReference type="InterPro" id="IPR013766">
    <property type="entry name" value="Thioredoxin_domain"/>
</dbReference>
<evidence type="ECO:0000259" key="4">
    <source>
        <dbReference type="PROSITE" id="PS51352"/>
    </source>
</evidence>
<dbReference type="AlphaFoldDB" id="A0A0L0HKE6"/>
<dbReference type="PANTHER" id="PTHR42852:SF18">
    <property type="entry name" value="CHROMOSOME UNDETERMINED SCAFFOLD_47, WHOLE GENOME SHOTGUN SEQUENCE"/>
    <property type="match status" value="1"/>
</dbReference>
<feature type="domain" description="Thioredoxin" evidence="4">
    <location>
        <begin position="3"/>
        <end position="153"/>
    </location>
</feature>
<dbReference type="InterPro" id="IPR036249">
    <property type="entry name" value="Thioredoxin-like_sf"/>
</dbReference>
<dbReference type="Gene3D" id="3.40.30.10">
    <property type="entry name" value="Glutaredoxin"/>
    <property type="match status" value="1"/>
</dbReference>
<dbReference type="InterPro" id="IPR036361">
    <property type="entry name" value="SAP_dom_sf"/>
</dbReference>
<proteinExistence type="inferred from homology"/>
<gene>
    <name evidence="5" type="ORF">SPPG_03113</name>
</gene>
<dbReference type="PROSITE" id="PS00194">
    <property type="entry name" value="THIOREDOXIN_1"/>
    <property type="match status" value="1"/>
</dbReference>
<dbReference type="PANTHER" id="PTHR42852">
    <property type="entry name" value="THIOL:DISULFIDE INTERCHANGE PROTEIN DSBE"/>
    <property type="match status" value="1"/>
</dbReference>
<dbReference type="SUPFAM" id="SSF52833">
    <property type="entry name" value="Thioredoxin-like"/>
    <property type="match status" value="1"/>
</dbReference>
<evidence type="ECO:0000313" key="6">
    <source>
        <dbReference type="Proteomes" id="UP000053201"/>
    </source>
</evidence>
<evidence type="ECO:0000313" key="5">
    <source>
        <dbReference type="EMBL" id="KND01304.1"/>
    </source>
</evidence>
<dbReference type="Pfam" id="PF10208">
    <property type="entry name" value="ARMET_C"/>
    <property type="match status" value="1"/>
</dbReference>
<dbReference type="InParanoid" id="A0A0L0HKE6"/>
<dbReference type="OMA" id="PHAFILD"/>
<sequence>MSQLIGQPLPTISGLLFVKGEPVQISASAPEGHKRVLVIEFWATWCGPCRQVFPHLSELQRKYRDKDVYFIGITDENDENKIRSFVNSQGSSMDYTVAIDAQHDARNKLFIPSGARGIPHVFLVDTNGRIAWAGHPADPEFESKLAALAQQATSRNMPKQRALPLVKESYEDLMGHSVKDLKNILQERGLRSDDCFEKADLARKIAEQCSRTTYYTTEA</sequence>
<organism evidence="5 6">
    <name type="scientific">Spizellomyces punctatus (strain DAOM BR117)</name>
    <dbReference type="NCBI Taxonomy" id="645134"/>
    <lineage>
        <taxon>Eukaryota</taxon>
        <taxon>Fungi</taxon>
        <taxon>Fungi incertae sedis</taxon>
        <taxon>Chytridiomycota</taxon>
        <taxon>Chytridiomycota incertae sedis</taxon>
        <taxon>Chytridiomycetes</taxon>
        <taxon>Spizellomycetales</taxon>
        <taxon>Spizellomycetaceae</taxon>
        <taxon>Spizellomyces</taxon>
    </lineage>
</organism>
<reference evidence="5 6" key="1">
    <citation type="submission" date="2009-08" db="EMBL/GenBank/DDBJ databases">
        <title>The Genome Sequence of Spizellomyces punctatus strain DAOM BR117.</title>
        <authorList>
            <consortium name="The Broad Institute Genome Sequencing Platform"/>
            <person name="Russ C."/>
            <person name="Cuomo C."/>
            <person name="Shea T."/>
            <person name="Young S.K."/>
            <person name="Zeng Q."/>
            <person name="Koehrsen M."/>
            <person name="Haas B."/>
            <person name="Borodovsky M."/>
            <person name="Guigo R."/>
            <person name="Alvarado L."/>
            <person name="Berlin A."/>
            <person name="Bochicchio J."/>
            <person name="Borenstein D."/>
            <person name="Chapman S."/>
            <person name="Chen Z."/>
            <person name="Engels R."/>
            <person name="Freedman E."/>
            <person name="Gellesch M."/>
            <person name="Goldberg J."/>
            <person name="Griggs A."/>
            <person name="Gujja S."/>
            <person name="Heiman D."/>
            <person name="Hepburn T."/>
            <person name="Howarth C."/>
            <person name="Jen D."/>
            <person name="Larson L."/>
            <person name="Lewis B."/>
            <person name="Mehta T."/>
            <person name="Park D."/>
            <person name="Pearson M."/>
            <person name="Roberts A."/>
            <person name="Saif S."/>
            <person name="Shenoy N."/>
            <person name="Sisk P."/>
            <person name="Stolte C."/>
            <person name="Sykes S."/>
            <person name="Thomson T."/>
            <person name="Walk T."/>
            <person name="White J."/>
            <person name="Yandava C."/>
            <person name="Burger G."/>
            <person name="Gray M.W."/>
            <person name="Holland P.W.H."/>
            <person name="King N."/>
            <person name="Lang F.B.F."/>
            <person name="Roger A.J."/>
            <person name="Ruiz-Trillo I."/>
            <person name="Lander E."/>
            <person name="Nusbaum C."/>
        </authorList>
    </citation>
    <scope>NUCLEOTIDE SEQUENCE [LARGE SCALE GENOMIC DNA]</scope>
    <source>
        <strain evidence="5 6">DAOM BR117</strain>
    </source>
</reference>
<accession>A0A0L0HKE6</accession>
<keyword evidence="6" id="KW-1185">Reference proteome</keyword>
<dbReference type="InterPro" id="IPR019345">
    <property type="entry name" value="ARMET_C"/>
</dbReference>
<name>A0A0L0HKE6_SPIPD</name>
<dbReference type="RefSeq" id="XP_016609343.1">
    <property type="nucleotide sequence ID" value="XM_016751396.1"/>
</dbReference>
<dbReference type="EMBL" id="KQ257454">
    <property type="protein sequence ID" value="KND01304.1"/>
    <property type="molecule type" value="Genomic_DNA"/>
</dbReference>
<dbReference type="CDD" id="cd02966">
    <property type="entry name" value="TlpA_like_family"/>
    <property type="match status" value="1"/>
</dbReference>
<dbReference type="OrthoDB" id="2121326at2759"/>
<dbReference type="eggNOG" id="ENOG502S19K">
    <property type="taxonomic scope" value="Eukaryota"/>
</dbReference>
<keyword evidence="3" id="KW-0201">Cytochrome c-type biogenesis</keyword>
<evidence type="ECO:0000256" key="3">
    <source>
        <dbReference type="ARBA" id="ARBA00022748"/>
    </source>
</evidence>
<dbReference type="Pfam" id="PF08534">
    <property type="entry name" value="Redoxin"/>
    <property type="match status" value="1"/>
</dbReference>
<dbReference type="InterPro" id="IPR017937">
    <property type="entry name" value="Thioredoxin_CS"/>
</dbReference>
<dbReference type="GO" id="GO:0016491">
    <property type="term" value="F:oxidoreductase activity"/>
    <property type="evidence" value="ECO:0007669"/>
    <property type="project" value="InterPro"/>
</dbReference>
<evidence type="ECO:0000256" key="1">
    <source>
        <dbReference type="ARBA" id="ARBA00004196"/>
    </source>
</evidence>
<evidence type="ECO:0000256" key="2">
    <source>
        <dbReference type="ARBA" id="ARBA00010505"/>
    </source>
</evidence>
<dbReference type="PROSITE" id="PS51352">
    <property type="entry name" value="THIOREDOXIN_2"/>
    <property type="match status" value="1"/>
</dbReference>
<protein>
    <recommendedName>
        <fullName evidence="4">Thioredoxin domain-containing protein</fullName>
    </recommendedName>
</protein>